<proteinExistence type="predicted"/>
<keyword evidence="1" id="KW-0479">Metal-binding</keyword>
<sequence>MPTKYPCGICDIGVKYSGIKCTGLCVNWYHAGCQNILEKNLKKWTSQEIGKWQCINCRAEKHPHSSNQVLTDSLSLNSSDTIQDLKNSIIENNLLESSSSQEDKL</sequence>
<evidence type="ECO:0008006" key="6">
    <source>
        <dbReference type="Google" id="ProtNLM"/>
    </source>
</evidence>
<accession>A0A1B6FUR2</accession>
<dbReference type="EMBL" id="GECZ01015908">
    <property type="protein sequence ID" value="JAS53861.1"/>
    <property type="molecule type" value="Transcribed_RNA"/>
</dbReference>
<protein>
    <recommendedName>
        <fullName evidence="6">PHD-type domain-containing protein</fullName>
    </recommendedName>
</protein>
<dbReference type="InterPro" id="IPR011011">
    <property type="entry name" value="Znf_FYVE_PHD"/>
</dbReference>
<keyword evidence="2" id="KW-0863">Zinc-finger</keyword>
<evidence type="ECO:0000313" key="5">
    <source>
        <dbReference type="EMBL" id="JAS53861.1"/>
    </source>
</evidence>
<dbReference type="Gene3D" id="3.30.40.10">
    <property type="entry name" value="Zinc/RING finger domain, C3HC4 (zinc finger)"/>
    <property type="match status" value="1"/>
</dbReference>
<evidence type="ECO:0000256" key="2">
    <source>
        <dbReference type="ARBA" id="ARBA00022771"/>
    </source>
</evidence>
<name>A0A1B6FUR2_9HEMI</name>
<reference evidence="5" key="1">
    <citation type="submission" date="2015-11" db="EMBL/GenBank/DDBJ databases">
        <title>De novo transcriptome assembly of four potential Pierce s Disease insect vectors from Arizona vineyards.</title>
        <authorList>
            <person name="Tassone E.E."/>
        </authorList>
    </citation>
    <scope>NUCLEOTIDE SEQUENCE</scope>
</reference>
<dbReference type="GO" id="GO:0008270">
    <property type="term" value="F:zinc ion binding"/>
    <property type="evidence" value="ECO:0007669"/>
    <property type="project" value="UniProtKB-KW"/>
</dbReference>
<dbReference type="PROSITE" id="PS01359">
    <property type="entry name" value="ZF_PHD_1"/>
    <property type="match status" value="1"/>
</dbReference>
<gene>
    <name evidence="5" type="ORF">g.31176</name>
    <name evidence="4" type="ORF">g.31179</name>
</gene>
<dbReference type="SUPFAM" id="SSF57903">
    <property type="entry name" value="FYVE/PHD zinc finger"/>
    <property type="match status" value="1"/>
</dbReference>
<evidence type="ECO:0000256" key="1">
    <source>
        <dbReference type="ARBA" id="ARBA00022723"/>
    </source>
</evidence>
<dbReference type="InterPro" id="IPR019786">
    <property type="entry name" value="Zinc_finger_PHD-type_CS"/>
</dbReference>
<evidence type="ECO:0000313" key="4">
    <source>
        <dbReference type="EMBL" id="JAS38278.1"/>
    </source>
</evidence>
<dbReference type="AlphaFoldDB" id="A0A1B6FUR2"/>
<dbReference type="EMBL" id="GECZ01031491">
    <property type="protein sequence ID" value="JAS38278.1"/>
    <property type="molecule type" value="Transcribed_RNA"/>
</dbReference>
<dbReference type="InterPro" id="IPR013083">
    <property type="entry name" value="Znf_RING/FYVE/PHD"/>
</dbReference>
<organism evidence="5">
    <name type="scientific">Cuerna arida</name>
    <dbReference type="NCBI Taxonomy" id="1464854"/>
    <lineage>
        <taxon>Eukaryota</taxon>
        <taxon>Metazoa</taxon>
        <taxon>Ecdysozoa</taxon>
        <taxon>Arthropoda</taxon>
        <taxon>Hexapoda</taxon>
        <taxon>Insecta</taxon>
        <taxon>Pterygota</taxon>
        <taxon>Neoptera</taxon>
        <taxon>Paraneoptera</taxon>
        <taxon>Hemiptera</taxon>
        <taxon>Auchenorrhyncha</taxon>
        <taxon>Membracoidea</taxon>
        <taxon>Cicadellidae</taxon>
        <taxon>Cicadellinae</taxon>
        <taxon>Proconiini</taxon>
        <taxon>Cuerna</taxon>
    </lineage>
</organism>
<evidence type="ECO:0000256" key="3">
    <source>
        <dbReference type="ARBA" id="ARBA00022833"/>
    </source>
</evidence>
<keyword evidence="3" id="KW-0862">Zinc</keyword>
<feature type="non-terminal residue" evidence="5">
    <location>
        <position position="105"/>
    </location>
</feature>